<comment type="catalytic activity">
    <reaction evidence="5">
        <text>Hydrolysis of terminal non-reducing beta-D-galactose residues in beta-D-galactosides.</text>
        <dbReference type="EC" id="3.2.1.23"/>
    </reaction>
</comment>
<dbReference type="InterPro" id="IPR001944">
    <property type="entry name" value="Glycoside_Hdrlase_35"/>
</dbReference>
<dbReference type="InterPro" id="IPR026283">
    <property type="entry name" value="B-gal_1-like"/>
</dbReference>
<reference evidence="11" key="1">
    <citation type="submission" date="2016-10" db="EMBL/GenBank/DDBJ databases">
        <authorList>
            <person name="Varghese N."/>
            <person name="Submissions S."/>
        </authorList>
    </citation>
    <scope>NUCLEOTIDE SEQUENCE [LARGE SCALE GENOMIC DNA]</scope>
    <source>
        <strain evidence="11">DSM 17724</strain>
    </source>
</reference>
<evidence type="ECO:0000256" key="1">
    <source>
        <dbReference type="ARBA" id="ARBA00009809"/>
    </source>
</evidence>
<dbReference type="Pfam" id="PF01301">
    <property type="entry name" value="Glyco_hydro_35"/>
    <property type="match status" value="1"/>
</dbReference>
<dbReference type="Gene3D" id="3.20.20.80">
    <property type="entry name" value="Glycosidases"/>
    <property type="match status" value="1"/>
</dbReference>
<evidence type="ECO:0000256" key="5">
    <source>
        <dbReference type="RuleBase" id="RU000675"/>
    </source>
</evidence>
<evidence type="ECO:0000259" key="9">
    <source>
        <dbReference type="Pfam" id="PF21467"/>
    </source>
</evidence>
<keyword evidence="11" id="KW-1185">Reference proteome</keyword>
<gene>
    <name evidence="10" type="ORF">SAMN05421841_2615</name>
</gene>
<comment type="similarity">
    <text evidence="1 6">Belongs to the glycosyl hydrolase 35 family.</text>
</comment>
<dbReference type="InterPro" id="IPR019801">
    <property type="entry name" value="Glyco_hydro_35_CS"/>
</dbReference>
<dbReference type="EMBL" id="FOIU01000002">
    <property type="protein sequence ID" value="SEW39635.1"/>
    <property type="molecule type" value="Genomic_DNA"/>
</dbReference>
<dbReference type="PIRSF" id="PIRSF006336">
    <property type="entry name" value="B-gal"/>
    <property type="match status" value="1"/>
</dbReference>
<dbReference type="OrthoDB" id="703126at2"/>
<dbReference type="Pfam" id="PF21317">
    <property type="entry name" value="BetaGal_ABD_1"/>
    <property type="match status" value="1"/>
</dbReference>
<dbReference type="SUPFAM" id="SSF51445">
    <property type="entry name" value="(Trans)glycosidases"/>
    <property type="match status" value="1"/>
</dbReference>
<name>A0A1I0RFK5_9FLAO</name>
<dbReference type="SUPFAM" id="SSF49785">
    <property type="entry name" value="Galactose-binding domain-like"/>
    <property type="match status" value="2"/>
</dbReference>
<evidence type="ECO:0000259" key="7">
    <source>
        <dbReference type="Pfam" id="PF01301"/>
    </source>
</evidence>
<evidence type="ECO:0000256" key="3">
    <source>
        <dbReference type="ARBA" id="ARBA00023295"/>
    </source>
</evidence>
<dbReference type="GO" id="GO:0004565">
    <property type="term" value="F:beta-galactosidase activity"/>
    <property type="evidence" value="ECO:0007669"/>
    <property type="project" value="UniProtKB-EC"/>
</dbReference>
<feature type="domain" description="Glycoside hydrolase 35 catalytic" evidence="7">
    <location>
        <begin position="35"/>
        <end position="359"/>
    </location>
</feature>
<dbReference type="InterPro" id="IPR008979">
    <property type="entry name" value="Galactose-bd-like_sf"/>
</dbReference>
<sequence length="627" mass="72930">MEKLKTKTILFFILLWGVFFFSQSTQKSFEIKNGQFLLNGKSIEIHSGEMHYPRVPKEYWKHRLLMMKAMGLNAVATYVFWNYHEEAPGKWDWSGQKDLRQFIKTAEEVGLYVILRPGPYVCAEWEFGGYPWWLQNIKGLKIREDNEQFLERNRQYLSQLYDQVKDLQITKGGPIIMVQAENEFGLFAFQRKDISEQLHRSYVNKIVKQIKDVGFNVPMYTSDVSDFFESGHIDGALPAANGEKNIDKLKTVVNKFHENKGPYMIAEFYPGWLMHWGEGFPRTRIRETVQLTENFLKNGISFNYYMIHGGTNFGYTSGANYNKEHDIQPDLTSYDYDAPISEAGWRTPKYDSIRNVMAKYSKEKLPEVPAPIKTISIQNIKFDKLYNLFDYSKTQETVKAEKPLTFEELNQGYGYVLYRHHFDEAINGKLNVSGLRDYATVYLNGKKMGELNRFFNSYEMSIEIPKNSNLEILVENWGRINYDAQINQNTKGIISPVKIDGKEINGTWEMTKLPFPDHFASSIKTKPINPDAYQQLKNLPTIYRGEFDVNETGDTFIDMQNWGKGLIFINGKNLGRFWRVGPQQTLYIPGVWLRKGKNEIVIFDQINESIQKSVSTIEEPILNVLTR</sequence>
<feature type="domain" description="Beta-galactosidase galactose-binding" evidence="9">
    <location>
        <begin position="540"/>
        <end position="598"/>
    </location>
</feature>
<protein>
    <recommendedName>
        <fullName evidence="5">Beta-galactosidase</fullName>
        <ecNumber evidence="5">3.2.1.23</ecNumber>
    </recommendedName>
</protein>
<dbReference type="InterPro" id="IPR017853">
    <property type="entry name" value="GH"/>
</dbReference>
<dbReference type="Gene3D" id="2.60.120.260">
    <property type="entry name" value="Galactose-binding domain-like"/>
    <property type="match status" value="2"/>
</dbReference>
<dbReference type="Pfam" id="PF21467">
    <property type="entry name" value="BetaGal_gal-bd"/>
    <property type="match status" value="1"/>
</dbReference>
<evidence type="ECO:0000313" key="10">
    <source>
        <dbReference type="EMBL" id="SEW39635.1"/>
    </source>
</evidence>
<dbReference type="PANTHER" id="PTHR23421">
    <property type="entry name" value="BETA-GALACTOSIDASE RELATED"/>
    <property type="match status" value="1"/>
</dbReference>
<evidence type="ECO:0000313" key="11">
    <source>
        <dbReference type="Proteomes" id="UP000199469"/>
    </source>
</evidence>
<proteinExistence type="inferred from homology"/>
<evidence type="ECO:0000256" key="2">
    <source>
        <dbReference type="ARBA" id="ARBA00022801"/>
    </source>
</evidence>
<keyword evidence="2 5" id="KW-0378">Hydrolase</keyword>
<evidence type="ECO:0000256" key="6">
    <source>
        <dbReference type="RuleBase" id="RU003679"/>
    </source>
</evidence>
<dbReference type="EC" id="3.2.1.23" evidence="5"/>
<dbReference type="GO" id="GO:0005975">
    <property type="term" value="P:carbohydrate metabolic process"/>
    <property type="evidence" value="ECO:0007669"/>
    <property type="project" value="InterPro"/>
</dbReference>
<dbReference type="Proteomes" id="UP000199469">
    <property type="component" value="Unassembled WGS sequence"/>
</dbReference>
<feature type="active site" description="Proton donor" evidence="4">
    <location>
        <position position="183"/>
    </location>
</feature>
<feature type="domain" description="Beta-galactosidase 1-like first all-beta" evidence="8">
    <location>
        <begin position="403"/>
        <end position="513"/>
    </location>
</feature>
<dbReference type="InterPro" id="IPR048913">
    <property type="entry name" value="BetaGal_gal-bd"/>
</dbReference>
<feature type="active site" description="Nucleophile" evidence="4">
    <location>
        <position position="267"/>
    </location>
</feature>
<accession>A0A1I0RFK5</accession>
<keyword evidence="3 5" id="KW-0326">Glycosidase</keyword>
<dbReference type="PROSITE" id="PS01182">
    <property type="entry name" value="GLYCOSYL_HYDROL_F35"/>
    <property type="match status" value="1"/>
</dbReference>
<evidence type="ECO:0000259" key="8">
    <source>
        <dbReference type="Pfam" id="PF21317"/>
    </source>
</evidence>
<evidence type="ECO:0000256" key="4">
    <source>
        <dbReference type="PIRSR" id="PIRSR006336-1"/>
    </source>
</evidence>
<dbReference type="STRING" id="356305.SAMN05421841_2615"/>
<dbReference type="InterPro" id="IPR031330">
    <property type="entry name" value="Gly_Hdrlase_35_cat"/>
</dbReference>
<dbReference type="AlphaFoldDB" id="A0A1I0RFK5"/>
<dbReference type="RefSeq" id="WP_089793267.1">
    <property type="nucleotide sequence ID" value="NZ_FOIU01000002.1"/>
</dbReference>
<dbReference type="PRINTS" id="PR00742">
    <property type="entry name" value="GLHYDRLASE35"/>
</dbReference>
<dbReference type="InterPro" id="IPR048912">
    <property type="entry name" value="BetaGal1-like_ABD1"/>
</dbReference>
<organism evidence="10 11">
    <name type="scientific">Chryseobacterium wanjuense</name>
    <dbReference type="NCBI Taxonomy" id="356305"/>
    <lineage>
        <taxon>Bacteria</taxon>
        <taxon>Pseudomonadati</taxon>
        <taxon>Bacteroidota</taxon>
        <taxon>Flavobacteriia</taxon>
        <taxon>Flavobacteriales</taxon>
        <taxon>Weeksellaceae</taxon>
        <taxon>Chryseobacterium group</taxon>
        <taxon>Chryseobacterium</taxon>
    </lineage>
</organism>